<evidence type="ECO:0000313" key="2">
    <source>
        <dbReference type="EMBL" id="KAG9458188.1"/>
    </source>
</evidence>
<proteinExistence type="predicted"/>
<dbReference type="InterPro" id="IPR021109">
    <property type="entry name" value="Peptidase_aspartic_dom_sf"/>
</dbReference>
<reference evidence="2 3" key="1">
    <citation type="submission" date="2021-07" db="EMBL/GenBank/DDBJ databases">
        <title>The Aristolochia fimbriata genome: insights into angiosperm evolution, floral development and chemical biosynthesis.</title>
        <authorList>
            <person name="Jiao Y."/>
        </authorList>
    </citation>
    <scope>NUCLEOTIDE SEQUENCE [LARGE SCALE GENOMIC DNA]</scope>
    <source>
        <strain evidence="2">IBCAS-2021</strain>
        <tissue evidence="2">Leaf</tissue>
    </source>
</reference>
<dbReference type="Pfam" id="PF00078">
    <property type="entry name" value="RVT_1"/>
    <property type="match status" value="1"/>
</dbReference>
<feature type="domain" description="Reverse transcriptase" evidence="1">
    <location>
        <begin position="561"/>
        <end position="686"/>
    </location>
</feature>
<gene>
    <name evidence="2" type="ORF">H6P81_002696</name>
</gene>
<dbReference type="EMBL" id="JAINDJ010000002">
    <property type="protein sequence ID" value="KAG9458188.1"/>
    <property type="molecule type" value="Genomic_DNA"/>
</dbReference>
<dbReference type="PANTHER" id="PTHR24559">
    <property type="entry name" value="TRANSPOSON TY3-I GAG-POL POLYPROTEIN"/>
    <property type="match status" value="1"/>
</dbReference>
<dbReference type="Gene3D" id="2.40.70.10">
    <property type="entry name" value="Acid Proteases"/>
    <property type="match status" value="1"/>
</dbReference>
<dbReference type="Gene3D" id="3.10.10.10">
    <property type="entry name" value="HIV Type 1 Reverse Transcriptase, subunit A, domain 1"/>
    <property type="match status" value="1"/>
</dbReference>
<dbReference type="Gene3D" id="3.30.70.270">
    <property type="match status" value="1"/>
</dbReference>
<dbReference type="InterPro" id="IPR043502">
    <property type="entry name" value="DNA/RNA_pol_sf"/>
</dbReference>
<dbReference type="AlphaFoldDB" id="A0AAV7FB64"/>
<evidence type="ECO:0000313" key="3">
    <source>
        <dbReference type="Proteomes" id="UP000825729"/>
    </source>
</evidence>
<dbReference type="InterPro" id="IPR053134">
    <property type="entry name" value="RNA-dir_DNA_polymerase"/>
</dbReference>
<dbReference type="Proteomes" id="UP000825729">
    <property type="component" value="Unassembled WGS sequence"/>
</dbReference>
<sequence length="688" mass="77549">MLLGERFHNRPLFVSGAIKDRWINRILLDSGSAVNILPIQTLENVGLVANDLQASSLMIQGFNQEGQRALGTIRLELQIGNMTSHVLFHVIDARTSYNILLGRPWLHNNKVVPSTLHQCFKYYQDGEEKTVFAHECPFTEAEASFADAKYYSQEKGATSSKAIPPKVVKDERVNPKGQTEEPILRYVPQSRRKEGESPFATCDRVEPAEKLKALKGTATIPLPKLNNRGIVVEEKRNPPELPKTRTQGFDPNAYRMMAKAGSGFSLEQLQDKSMVASQNLSPTQKSLQEPRVSAFVRLGQEENRSPNVPSEPSNENKCKVTKIWRKKGQAEDPKPNTTAPPATKKLSVFQRLGKPKEQPTVFQRLGASTRVPVTQRLGKIEENSSKRIKVECSKITPVVIYMSSKKKDPEEEEAVVHHISVDEGDDPTLEDDLGEAPAIFEEGGQATIDQLKKVNLGTRDDPRPTFLSASLSLTEETDYMSLLNEYKDVFTWSYTEMPGLDPTVAIHKLAIKSGVKLIKQSQRRFRPELVPEIEKEVDKLLKADFIREVKYPSWIANIVPVKKKNGQIRVCVDFRDLNKTCPKDDFPLPITELMVDATTGHEALSFMDGSSGYNQIRMDPKDEEKTAFRTPKGIFCYKVMPFGRKNAGVTYQRAMQTIFDDFLHKFVECYVDDVVVKTKSKGDHLRDL</sequence>
<comment type="caution">
    <text evidence="2">The sequence shown here is derived from an EMBL/GenBank/DDBJ whole genome shotgun (WGS) entry which is preliminary data.</text>
</comment>
<dbReference type="PANTHER" id="PTHR24559:SF439">
    <property type="entry name" value="RETROTRANSPOSON, UNCLASSIFIED-LIKE PROTEIN"/>
    <property type="match status" value="1"/>
</dbReference>
<dbReference type="InterPro" id="IPR000477">
    <property type="entry name" value="RT_dom"/>
</dbReference>
<dbReference type="SUPFAM" id="SSF50630">
    <property type="entry name" value="Acid proteases"/>
    <property type="match status" value="1"/>
</dbReference>
<accession>A0AAV7FB64</accession>
<name>A0AAV7FB64_ARIFI</name>
<dbReference type="CDD" id="cd00303">
    <property type="entry name" value="retropepsin_like"/>
    <property type="match status" value="1"/>
</dbReference>
<dbReference type="InterPro" id="IPR043128">
    <property type="entry name" value="Rev_trsase/Diguanyl_cyclase"/>
</dbReference>
<evidence type="ECO:0000259" key="1">
    <source>
        <dbReference type="Pfam" id="PF00078"/>
    </source>
</evidence>
<organism evidence="2 3">
    <name type="scientific">Aristolochia fimbriata</name>
    <name type="common">White veined hardy Dutchman's pipe vine</name>
    <dbReference type="NCBI Taxonomy" id="158543"/>
    <lineage>
        <taxon>Eukaryota</taxon>
        <taxon>Viridiplantae</taxon>
        <taxon>Streptophyta</taxon>
        <taxon>Embryophyta</taxon>
        <taxon>Tracheophyta</taxon>
        <taxon>Spermatophyta</taxon>
        <taxon>Magnoliopsida</taxon>
        <taxon>Magnoliidae</taxon>
        <taxon>Piperales</taxon>
        <taxon>Aristolochiaceae</taxon>
        <taxon>Aristolochia</taxon>
    </lineage>
</organism>
<protein>
    <recommendedName>
        <fullName evidence="1">Reverse transcriptase domain-containing protein</fullName>
    </recommendedName>
</protein>
<keyword evidence="3" id="KW-1185">Reference proteome</keyword>
<dbReference type="CDD" id="cd01647">
    <property type="entry name" value="RT_LTR"/>
    <property type="match status" value="1"/>
</dbReference>
<dbReference type="SUPFAM" id="SSF56672">
    <property type="entry name" value="DNA/RNA polymerases"/>
    <property type="match status" value="1"/>
</dbReference>